<dbReference type="Gramene" id="C.cajan_01240.t">
    <property type="protein sequence ID" value="C.cajan_01240.t.cds1"/>
    <property type="gene ID" value="C.cajan_01240"/>
</dbReference>
<evidence type="ECO:0000313" key="1">
    <source>
        <dbReference type="EMBL" id="KYP55067.1"/>
    </source>
</evidence>
<proteinExistence type="predicted"/>
<evidence type="ECO:0008006" key="3">
    <source>
        <dbReference type="Google" id="ProtNLM"/>
    </source>
</evidence>
<keyword evidence="2" id="KW-1185">Reference proteome</keyword>
<organism evidence="1 2">
    <name type="scientific">Cajanus cajan</name>
    <name type="common">Pigeon pea</name>
    <name type="synonym">Cajanus indicus</name>
    <dbReference type="NCBI Taxonomy" id="3821"/>
    <lineage>
        <taxon>Eukaryota</taxon>
        <taxon>Viridiplantae</taxon>
        <taxon>Streptophyta</taxon>
        <taxon>Embryophyta</taxon>
        <taxon>Tracheophyta</taxon>
        <taxon>Spermatophyta</taxon>
        <taxon>Magnoliopsida</taxon>
        <taxon>eudicotyledons</taxon>
        <taxon>Gunneridae</taxon>
        <taxon>Pentapetalae</taxon>
        <taxon>rosids</taxon>
        <taxon>fabids</taxon>
        <taxon>Fabales</taxon>
        <taxon>Fabaceae</taxon>
        <taxon>Papilionoideae</taxon>
        <taxon>50 kb inversion clade</taxon>
        <taxon>NPAAA clade</taxon>
        <taxon>indigoferoid/millettioid clade</taxon>
        <taxon>Phaseoleae</taxon>
        <taxon>Cajanus</taxon>
    </lineage>
</organism>
<protein>
    <recommendedName>
        <fullName evidence="3">Retrovirus-related Pol polyprotein from transposon TNT 1-94</fullName>
    </recommendedName>
</protein>
<name>A0A151SJU4_CAJCA</name>
<gene>
    <name evidence="1" type="ORF">KK1_001272</name>
</gene>
<reference evidence="1 2" key="1">
    <citation type="journal article" date="2012" name="Nat. Biotechnol.">
        <title>Draft genome sequence of pigeonpea (Cajanus cajan), an orphan legume crop of resource-poor farmers.</title>
        <authorList>
            <person name="Varshney R.K."/>
            <person name="Chen W."/>
            <person name="Li Y."/>
            <person name="Bharti A.K."/>
            <person name="Saxena R.K."/>
            <person name="Schlueter J.A."/>
            <person name="Donoghue M.T."/>
            <person name="Azam S."/>
            <person name="Fan G."/>
            <person name="Whaley A.M."/>
            <person name="Farmer A.D."/>
            <person name="Sheridan J."/>
            <person name="Iwata A."/>
            <person name="Tuteja R."/>
            <person name="Penmetsa R.V."/>
            <person name="Wu W."/>
            <person name="Upadhyaya H.D."/>
            <person name="Yang S.P."/>
            <person name="Shah T."/>
            <person name="Saxena K.B."/>
            <person name="Michael T."/>
            <person name="McCombie W.R."/>
            <person name="Yang B."/>
            <person name="Zhang G."/>
            <person name="Yang H."/>
            <person name="Wang J."/>
            <person name="Spillane C."/>
            <person name="Cook D.R."/>
            <person name="May G.D."/>
            <person name="Xu X."/>
            <person name="Jackson S.A."/>
        </authorList>
    </citation>
    <scope>NUCLEOTIDE SEQUENCE [LARGE SCALE GENOMIC DNA]</scope>
    <source>
        <strain evidence="2">cv. Asha</strain>
    </source>
</reference>
<dbReference type="EMBL" id="CM003613">
    <property type="protein sequence ID" value="KYP55067.1"/>
    <property type="molecule type" value="Genomic_DNA"/>
</dbReference>
<sequence length="59" mass="7120">KVAHEGTNQVKHSKVNILTFQVKMFKMQEYDFIDNMYKKFIVIMNKLNDLGEKYTTYKK</sequence>
<evidence type="ECO:0000313" key="2">
    <source>
        <dbReference type="Proteomes" id="UP000075243"/>
    </source>
</evidence>
<dbReference type="Proteomes" id="UP000075243">
    <property type="component" value="Chromosome 11"/>
</dbReference>
<accession>A0A151SJU4</accession>
<feature type="non-terminal residue" evidence="1">
    <location>
        <position position="1"/>
    </location>
</feature>
<dbReference type="AlphaFoldDB" id="A0A151SJU4"/>